<dbReference type="RefSeq" id="WP_395114058.1">
    <property type="nucleotide sequence ID" value="NZ_JBIMSO010000041.1"/>
</dbReference>
<reference evidence="2 3" key="1">
    <citation type="submission" date="2024-10" db="EMBL/GenBank/DDBJ databases">
        <authorList>
            <person name="Riesco R."/>
        </authorList>
    </citation>
    <scope>NUCLEOTIDE SEQUENCE [LARGE SCALE GENOMIC DNA]</scope>
    <source>
        <strain evidence="2 3">NCIMB 15449</strain>
    </source>
</reference>
<dbReference type="Pfam" id="PF06304">
    <property type="entry name" value="DUF1048"/>
    <property type="match status" value="1"/>
</dbReference>
<dbReference type="Gene3D" id="1.10.1900.10">
    <property type="entry name" value="c-terminal domain of poly(a) binding protein"/>
    <property type="match status" value="1"/>
</dbReference>
<sequence>MTMSDSKPISKLASKVLGDFGEKRRWRQYKVRVKQLPENYREAVQAFERYLMVLGPGGGVAIFDDLIDLFEQSAAAGTPIREVVGDDPVEFIDEFAQNYQEDSWKDRERERLTDAIERAAGDTGTER</sequence>
<evidence type="ECO:0000256" key="1">
    <source>
        <dbReference type="SAM" id="MobiDB-lite"/>
    </source>
</evidence>
<dbReference type="EMBL" id="JBIMSO010000041">
    <property type="protein sequence ID" value="MFH5208564.1"/>
    <property type="molecule type" value="Genomic_DNA"/>
</dbReference>
<dbReference type="InterPro" id="IPR008316">
    <property type="entry name" value="UCP029876"/>
</dbReference>
<name>A0ABW7JMY4_9NOCA</name>
<protein>
    <submittedName>
        <fullName evidence="2">DUF1048 domain-containing protein</fullName>
    </submittedName>
</protein>
<proteinExistence type="predicted"/>
<accession>A0ABW7JMY4</accession>
<organism evidence="2 3">
    <name type="scientific">Antrihabitans spumae</name>
    <dbReference type="NCBI Taxonomy" id="3373370"/>
    <lineage>
        <taxon>Bacteria</taxon>
        <taxon>Bacillati</taxon>
        <taxon>Actinomycetota</taxon>
        <taxon>Actinomycetes</taxon>
        <taxon>Mycobacteriales</taxon>
        <taxon>Nocardiaceae</taxon>
        <taxon>Antrihabitans</taxon>
    </lineage>
</organism>
<evidence type="ECO:0000313" key="2">
    <source>
        <dbReference type="EMBL" id="MFH5208564.1"/>
    </source>
</evidence>
<evidence type="ECO:0000313" key="3">
    <source>
        <dbReference type="Proteomes" id="UP001609175"/>
    </source>
</evidence>
<feature type="region of interest" description="Disordered" evidence="1">
    <location>
        <begin position="103"/>
        <end position="127"/>
    </location>
</feature>
<dbReference type="SUPFAM" id="SSF158560">
    <property type="entry name" value="BH3980-like"/>
    <property type="match status" value="1"/>
</dbReference>
<dbReference type="Proteomes" id="UP001609175">
    <property type="component" value="Unassembled WGS sequence"/>
</dbReference>
<comment type="caution">
    <text evidence="2">The sequence shown here is derived from an EMBL/GenBank/DDBJ whole genome shotgun (WGS) entry which is preliminary data.</text>
</comment>
<gene>
    <name evidence="2" type="ORF">ACHIPZ_10190</name>
</gene>